<comment type="caution">
    <text evidence="3">The sequence shown here is derived from an EMBL/GenBank/DDBJ whole genome shotgun (WGS) entry which is preliminary data.</text>
</comment>
<evidence type="ECO:0000256" key="2">
    <source>
        <dbReference type="SAM" id="Phobius"/>
    </source>
</evidence>
<keyword evidence="4" id="KW-1185">Reference proteome</keyword>
<name>A0A7W7ZG40_9BACT</name>
<evidence type="ECO:0000313" key="3">
    <source>
        <dbReference type="EMBL" id="MBB5059182.1"/>
    </source>
</evidence>
<protein>
    <submittedName>
        <fullName evidence="3">Uncharacterized protein</fullName>
    </submittedName>
</protein>
<dbReference type="Proteomes" id="UP000540989">
    <property type="component" value="Unassembled WGS sequence"/>
</dbReference>
<organism evidence="3 4">
    <name type="scientific">Granulicella aggregans</name>
    <dbReference type="NCBI Taxonomy" id="474949"/>
    <lineage>
        <taxon>Bacteria</taxon>
        <taxon>Pseudomonadati</taxon>
        <taxon>Acidobacteriota</taxon>
        <taxon>Terriglobia</taxon>
        <taxon>Terriglobales</taxon>
        <taxon>Acidobacteriaceae</taxon>
        <taxon>Granulicella</taxon>
    </lineage>
</organism>
<keyword evidence="2" id="KW-0812">Transmembrane</keyword>
<reference evidence="3 4" key="1">
    <citation type="submission" date="2020-08" db="EMBL/GenBank/DDBJ databases">
        <title>Genomic Encyclopedia of Type Strains, Phase IV (KMG-V): Genome sequencing to study the core and pangenomes of soil and plant-associated prokaryotes.</title>
        <authorList>
            <person name="Whitman W."/>
        </authorList>
    </citation>
    <scope>NUCLEOTIDE SEQUENCE [LARGE SCALE GENOMIC DNA]</scope>
    <source>
        <strain evidence="3 4">M8UP14</strain>
    </source>
</reference>
<accession>A0A7W7ZG40</accession>
<feature type="coiled-coil region" evidence="1">
    <location>
        <begin position="50"/>
        <end position="147"/>
    </location>
</feature>
<dbReference type="EMBL" id="JACHIP010000005">
    <property type="protein sequence ID" value="MBB5059182.1"/>
    <property type="molecule type" value="Genomic_DNA"/>
</dbReference>
<evidence type="ECO:0000313" key="4">
    <source>
        <dbReference type="Proteomes" id="UP000540989"/>
    </source>
</evidence>
<keyword evidence="2" id="KW-0472">Membrane</keyword>
<feature type="transmembrane region" description="Helical" evidence="2">
    <location>
        <begin position="12"/>
        <end position="35"/>
    </location>
</feature>
<keyword evidence="1" id="KW-0175">Coiled coil</keyword>
<dbReference type="AlphaFoldDB" id="A0A7W7ZG40"/>
<proteinExistence type="predicted"/>
<keyword evidence="2" id="KW-1133">Transmembrane helix</keyword>
<sequence length="224" mass="23743">MSVEGLKSLFDIATVVLLGLTFFAGAGVLITGNIINKRQDGKLRQFDVDLTGAKTELAKQQERAAKAEASIALAEQHSAEANKKAEGFRLDIATANESAAHAQASLAQAEQNSAEANAKAEGFRLDIAKANEASSKAQAQVAGATAEAAKANLELARIRTPRSLSNAAGLTESMKPFRGTEYVFFGCFQDQDSINLLMQIDKALSDAGWMRGKLPLRTLLGTSS</sequence>
<gene>
    <name evidence="3" type="ORF">HDF16_003905</name>
</gene>
<dbReference type="RefSeq" id="WP_184220178.1">
    <property type="nucleotide sequence ID" value="NZ_JACHIP010000005.1"/>
</dbReference>
<evidence type="ECO:0000256" key="1">
    <source>
        <dbReference type="SAM" id="Coils"/>
    </source>
</evidence>